<dbReference type="Gene3D" id="3.40.630.30">
    <property type="match status" value="1"/>
</dbReference>
<protein>
    <recommendedName>
        <fullName evidence="1">N-acetyltransferase domain-containing protein</fullName>
    </recommendedName>
</protein>
<feature type="domain" description="N-acetyltransferase" evidence="1">
    <location>
        <begin position="1"/>
        <end position="59"/>
    </location>
</feature>
<name>A0ABY8HHM7_ENSAD</name>
<dbReference type="Proteomes" id="UP001214094">
    <property type="component" value="Chromosome"/>
</dbReference>
<dbReference type="InterPro" id="IPR016181">
    <property type="entry name" value="Acyl_CoA_acyltransferase"/>
</dbReference>
<proteinExistence type="predicted"/>
<evidence type="ECO:0000259" key="1">
    <source>
        <dbReference type="PROSITE" id="PS51186"/>
    </source>
</evidence>
<accession>A0ABY8HHM7</accession>
<dbReference type="RefSeq" id="WP_051659575.1">
    <property type="nucleotide sequence ID" value="NZ_CP030262.1"/>
</dbReference>
<keyword evidence="3" id="KW-1185">Reference proteome</keyword>
<evidence type="ECO:0000313" key="2">
    <source>
        <dbReference type="EMBL" id="WFP91298.1"/>
    </source>
</evidence>
<dbReference type="SUPFAM" id="SSF55729">
    <property type="entry name" value="Acyl-CoA N-acyltransferases (Nat)"/>
    <property type="match status" value="1"/>
</dbReference>
<evidence type="ECO:0000313" key="3">
    <source>
        <dbReference type="Proteomes" id="UP001214094"/>
    </source>
</evidence>
<sequence length="59" mass="6997">MQRARERGLERIELSVLHENAAARALYAQFDFQIEGRRVRDWKHDGVYQDSILMAFAFN</sequence>
<gene>
    <name evidence="2" type="ORF">P4B07_02635</name>
</gene>
<dbReference type="EMBL" id="CP121308">
    <property type="protein sequence ID" value="WFP91298.1"/>
    <property type="molecule type" value="Genomic_DNA"/>
</dbReference>
<dbReference type="InterPro" id="IPR000182">
    <property type="entry name" value="GNAT_dom"/>
</dbReference>
<reference evidence="2 3" key="1">
    <citation type="submission" date="2023-03" db="EMBL/GenBank/DDBJ databases">
        <title>Comparative genome and transcriptome analysis combination mining strategies for increasing vitamin B12 production of Ensifer adhaerens strain.</title>
        <authorList>
            <person name="Yongheng L."/>
        </authorList>
    </citation>
    <scope>NUCLEOTIDE SEQUENCE [LARGE SCALE GENOMIC DNA]</scope>
    <source>
        <strain evidence="2 3">Casida A-T305</strain>
    </source>
</reference>
<organism evidence="2 3">
    <name type="scientific">Ensifer adhaerens</name>
    <name type="common">Sinorhizobium morelense</name>
    <dbReference type="NCBI Taxonomy" id="106592"/>
    <lineage>
        <taxon>Bacteria</taxon>
        <taxon>Pseudomonadati</taxon>
        <taxon>Pseudomonadota</taxon>
        <taxon>Alphaproteobacteria</taxon>
        <taxon>Hyphomicrobiales</taxon>
        <taxon>Rhizobiaceae</taxon>
        <taxon>Sinorhizobium/Ensifer group</taxon>
        <taxon>Ensifer</taxon>
    </lineage>
</organism>
<dbReference type="PROSITE" id="PS51186">
    <property type="entry name" value="GNAT"/>
    <property type="match status" value="1"/>
</dbReference>